<evidence type="ECO:0008006" key="3">
    <source>
        <dbReference type="Google" id="ProtNLM"/>
    </source>
</evidence>
<keyword evidence="2" id="KW-1185">Reference proteome</keyword>
<gene>
    <name evidence="1" type="ORF">GBAR_LOCUS6011</name>
</gene>
<evidence type="ECO:0000313" key="1">
    <source>
        <dbReference type="EMBL" id="CAI8008827.1"/>
    </source>
</evidence>
<protein>
    <recommendedName>
        <fullName evidence="3">LVIVD repeat-containing protein</fullName>
    </recommendedName>
</protein>
<dbReference type="SUPFAM" id="SSF75011">
    <property type="entry name" value="3-carboxy-cis,cis-mucoante lactonizing enzyme"/>
    <property type="match status" value="1"/>
</dbReference>
<dbReference type="InterPro" id="IPR013211">
    <property type="entry name" value="LVIVD"/>
</dbReference>
<name>A0AA35RD90_GEOBA</name>
<accession>A0AA35RD90</accession>
<dbReference type="Proteomes" id="UP001174909">
    <property type="component" value="Unassembled WGS sequence"/>
</dbReference>
<dbReference type="EMBL" id="CASHTH010000901">
    <property type="protein sequence ID" value="CAI8008827.1"/>
    <property type="molecule type" value="Genomic_DNA"/>
</dbReference>
<proteinExistence type="predicted"/>
<dbReference type="AlphaFoldDB" id="A0AA35RD90"/>
<sequence>MRLISHHDLNGYGNIGEGVHLHQTRDGRRVLYLAHESAPKDITSVDVTDIGNPKVLAQTELAYGHLRSNSLSIVDDTMLVAYQSLEPGQPGTGMGVYNISNPEEPQQVGFMDLGGEYSRGCHCLWWAEGNYAHLSTGAADFQPRNQKDDQFYMIVDVSDPTSPKETGRWWFPGTREGDAEPMPARHPQFDAGHRLHNGNVYPERPDRAYCAYMDSGVMILDIEDKSNPKMISHINYAPPFPGFTHTVLPLFNRDLMLVTQEAVRVGGEDYPKLMWMMDIRDETNPVIISTLPMPDTDDFFNRPGRFGAHNVYENQPGPTCFFSDTLIFATLFNAGVRVYDTSDPFRPEEVAYFVPEIPEGAASNGINDVYVDENGIMYVVDRLKGGLYILELNV</sequence>
<organism evidence="1 2">
    <name type="scientific">Geodia barretti</name>
    <name type="common">Barrett's horny sponge</name>
    <dbReference type="NCBI Taxonomy" id="519541"/>
    <lineage>
        <taxon>Eukaryota</taxon>
        <taxon>Metazoa</taxon>
        <taxon>Porifera</taxon>
        <taxon>Demospongiae</taxon>
        <taxon>Heteroscleromorpha</taxon>
        <taxon>Tetractinellida</taxon>
        <taxon>Astrophorina</taxon>
        <taxon>Geodiidae</taxon>
        <taxon>Geodia</taxon>
    </lineage>
</organism>
<comment type="caution">
    <text evidence="1">The sequence shown here is derived from an EMBL/GenBank/DDBJ whole genome shotgun (WGS) entry which is preliminary data.</text>
</comment>
<reference evidence="1" key="1">
    <citation type="submission" date="2023-03" db="EMBL/GenBank/DDBJ databases">
        <authorList>
            <person name="Steffen K."/>
            <person name="Cardenas P."/>
        </authorList>
    </citation>
    <scope>NUCLEOTIDE SEQUENCE</scope>
</reference>
<evidence type="ECO:0000313" key="2">
    <source>
        <dbReference type="Proteomes" id="UP001174909"/>
    </source>
</evidence>
<dbReference type="Pfam" id="PF08309">
    <property type="entry name" value="LVIVD"/>
    <property type="match status" value="2"/>
</dbReference>